<feature type="transmembrane region" description="Helical" evidence="10">
    <location>
        <begin position="51"/>
        <end position="70"/>
    </location>
</feature>
<dbReference type="OrthoDB" id="9777124at2"/>
<name>A0A4U0P6Y8_9SPHI</name>
<evidence type="ECO:0000256" key="8">
    <source>
        <dbReference type="ARBA" id="ARBA00023209"/>
    </source>
</evidence>
<evidence type="ECO:0000313" key="12">
    <source>
        <dbReference type="Proteomes" id="UP000306808"/>
    </source>
</evidence>
<keyword evidence="1 10" id="KW-1003">Cell membrane</keyword>
<comment type="subcellular location">
    <subcellularLocation>
        <location evidence="10">Cell membrane</location>
        <topology evidence="10">Multi-pass membrane protein</topology>
    </subcellularLocation>
</comment>
<evidence type="ECO:0000256" key="7">
    <source>
        <dbReference type="ARBA" id="ARBA00023136"/>
    </source>
</evidence>
<organism evidence="11 12">
    <name type="scientific">Sphingobacterium olei</name>
    <dbReference type="NCBI Taxonomy" id="2571155"/>
    <lineage>
        <taxon>Bacteria</taxon>
        <taxon>Pseudomonadati</taxon>
        <taxon>Bacteroidota</taxon>
        <taxon>Sphingobacteriia</taxon>
        <taxon>Sphingobacteriales</taxon>
        <taxon>Sphingobacteriaceae</taxon>
        <taxon>Sphingobacterium</taxon>
    </lineage>
</organism>
<dbReference type="SMART" id="SM01207">
    <property type="entry name" value="G3P_acyltransf"/>
    <property type="match status" value="1"/>
</dbReference>
<comment type="subunit">
    <text evidence="10">Probably interacts with PlsX.</text>
</comment>
<evidence type="ECO:0000256" key="6">
    <source>
        <dbReference type="ARBA" id="ARBA00023098"/>
    </source>
</evidence>
<dbReference type="InterPro" id="IPR003811">
    <property type="entry name" value="G3P_acylTferase_PlsY"/>
</dbReference>
<keyword evidence="11" id="KW-0012">Acyltransferase</keyword>
<comment type="pathway">
    <text evidence="10">Lipid metabolism; phospholipid metabolism.</text>
</comment>
<evidence type="ECO:0000256" key="5">
    <source>
        <dbReference type="ARBA" id="ARBA00022989"/>
    </source>
</evidence>
<dbReference type="Pfam" id="PF02660">
    <property type="entry name" value="G3P_acyltransf"/>
    <property type="match status" value="1"/>
</dbReference>
<protein>
    <recommendedName>
        <fullName evidence="10">Glycerol-3-phosphate acyltransferase</fullName>
    </recommendedName>
    <alternativeName>
        <fullName evidence="10">Acyl-PO4 G3P acyltransferase</fullName>
    </alternativeName>
    <alternativeName>
        <fullName evidence="10">Acyl-phosphate--glycerol-3-phosphate acyltransferase</fullName>
    </alternativeName>
    <alternativeName>
        <fullName evidence="10">G3P acyltransferase</fullName>
        <shortName evidence="10">GPAT</shortName>
        <ecNumber evidence="10">2.3.1.275</ecNumber>
    </alternativeName>
    <alternativeName>
        <fullName evidence="10">Lysophosphatidic acid synthase</fullName>
        <shortName evidence="10">LPA synthase</shortName>
    </alternativeName>
</protein>
<feature type="transmembrane region" description="Helical" evidence="10">
    <location>
        <begin position="168"/>
        <end position="191"/>
    </location>
</feature>
<keyword evidence="3 10" id="KW-0808">Transferase</keyword>
<sequence length="216" mass="23332">MISIYLVGIVILAYLFGSIPTAVWFGQAFYSVDVREYGSGNAGATNTFRVLGPKAGAIVMFVDIFKGWTATNLPYLLDSSIVGNHNSPHFVNFQLALGVIAVLGHLFPIFAGFRGGKGVATLFGMVLAIHAPAALCCVSIFTICLLVTHYVSLSSILAGFTFPISVAFIFKTTVPSVLLYGIAICALILITHQKNIERLLKGHESKIYLFKKKNPN</sequence>
<evidence type="ECO:0000256" key="2">
    <source>
        <dbReference type="ARBA" id="ARBA00022516"/>
    </source>
</evidence>
<feature type="transmembrane region" description="Helical" evidence="10">
    <location>
        <begin position="6"/>
        <end position="30"/>
    </location>
</feature>
<comment type="similarity">
    <text evidence="10">Belongs to the PlsY family.</text>
</comment>
<keyword evidence="8 10" id="KW-0594">Phospholipid biosynthesis</keyword>
<dbReference type="NCBIfam" id="TIGR00023">
    <property type="entry name" value="glycerol-3-phosphate 1-O-acyltransferase PlsY"/>
    <property type="match status" value="1"/>
</dbReference>
<evidence type="ECO:0000256" key="10">
    <source>
        <dbReference type="HAMAP-Rule" id="MF_01043"/>
    </source>
</evidence>
<dbReference type="PANTHER" id="PTHR30309:SF0">
    <property type="entry name" value="GLYCEROL-3-PHOSPHATE ACYLTRANSFERASE-RELATED"/>
    <property type="match status" value="1"/>
</dbReference>
<dbReference type="PANTHER" id="PTHR30309">
    <property type="entry name" value="INNER MEMBRANE PROTEIN YGIH"/>
    <property type="match status" value="1"/>
</dbReference>
<keyword evidence="7 10" id="KW-0472">Membrane</keyword>
<comment type="catalytic activity">
    <reaction evidence="10">
        <text>an acyl phosphate + sn-glycerol 3-phosphate = a 1-acyl-sn-glycero-3-phosphate + phosphate</text>
        <dbReference type="Rhea" id="RHEA:34075"/>
        <dbReference type="ChEBI" id="CHEBI:43474"/>
        <dbReference type="ChEBI" id="CHEBI:57597"/>
        <dbReference type="ChEBI" id="CHEBI:57970"/>
        <dbReference type="ChEBI" id="CHEBI:59918"/>
        <dbReference type="EC" id="2.3.1.275"/>
    </reaction>
</comment>
<evidence type="ECO:0000256" key="1">
    <source>
        <dbReference type="ARBA" id="ARBA00022475"/>
    </source>
</evidence>
<keyword evidence="12" id="KW-1185">Reference proteome</keyword>
<proteinExistence type="inferred from homology"/>
<dbReference type="EMBL" id="SUME01000001">
    <property type="protein sequence ID" value="TJZ63119.1"/>
    <property type="molecule type" value="Genomic_DNA"/>
</dbReference>
<comment type="function">
    <text evidence="10">Catalyzes the transfer of an acyl group from acyl-phosphate (acyl-PO(4)) to glycerol-3-phosphate (G3P) to form lysophosphatidic acid (LPA). This enzyme utilizes acyl-phosphate as fatty acyl donor, but not acyl-CoA or acyl-ACP.</text>
</comment>
<dbReference type="Proteomes" id="UP000306808">
    <property type="component" value="Unassembled WGS sequence"/>
</dbReference>
<evidence type="ECO:0000313" key="11">
    <source>
        <dbReference type="EMBL" id="TJZ63119.1"/>
    </source>
</evidence>
<evidence type="ECO:0000256" key="9">
    <source>
        <dbReference type="ARBA" id="ARBA00023264"/>
    </source>
</evidence>
<keyword evidence="4 10" id="KW-0812">Transmembrane</keyword>
<evidence type="ECO:0000256" key="3">
    <source>
        <dbReference type="ARBA" id="ARBA00022679"/>
    </source>
</evidence>
<keyword evidence="6 10" id="KW-0443">Lipid metabolism</keyword>
<dbReference type="GO" id="GO:0005886">
    <property type="term" value="C:plasma membrane"/>
    <property type="evidence" value="ECO:0007669"/>
    <property type="project" value="UniProtKB-SubCell"/>
</dbReference>
<reference evidence="11 12" key="1">
    <citation type="submission" date="2019-04" db="EMBL/GenBank/DDBJ databases">
        <title>Sphingobacterium olei sp. nov., isolated from oil-contaminated soil.</title>
        <authorList>
            <person name="Liu B."/>
        </authorList>
    </citation>
    <scope>NUCLEOTIDE SEQUENCE [LARGE SCALE GENOMIC DNA]</scope>
    <source>
        <strain evidence="11 12">HAL-9</strain>
    </source>
</reference>
<accession>A0A4U0P6Y8</accession>
<feature type="transmembrane region" description="Helical" evidence="10">
    <location>
        <begin position="90"/>
        <end position="110"/>
    </location>
</feature>
<dbReference type="EC" id="2.3.1.275" evidence="10"/>
<dbReference type="UniPathway" id="UPA00085"/>
<gene>
    <name evidence="10 11" type="primary">plsY</name>
    <name evidence="11" type="ORF">FAZ15_02140</name>
</gene>
<keyword evidence="5 10" id="KW-1133">Transmembrane helix</keyword>
<dbReference type="AlphaFoldDB" id="A0A4U0P6Y8"/>
<dbReference type="GO" id="GO:0008654">
    <property type="term" value="P:phospholipid biosynthetic process"/>
    <property type="evidence" value="ECO:0007669"/>
    <property type="project" value="UniProtKB-UniRule"/>
</dbReference>
<keyword evidence="2 10" id="KW-0444">Lipid biosynthesis</keyword>
<dbReference type="HAMAP" id="MF_01043">
    <property type="entry name" value="PlsY"/>
    <property type="match status" value="1"/>
</dbReference>
<feature type="transmembrane region" description="Helical" evidence="10">
    <location>
        <begin position="122"/>
        <end position="148"/>
    </location>
</feature>
<dbReference type="GO" id="GO:0043772">
    <property type="term" value="F:acyl-phosphate glycerol-3-phosphate acyltransferase activity"/>
    <property type="evidence" value="ECO:0007669"/>
    <property type="project" value="UniProtKB-UniRule"/>
</dbReference>
<keyword evidence="9 10" id="KW-1208">Phospholipid metabolism</keyword>
<dbReference type="RefSeq" id="WP_136899664.1">
    <property type="nucleotide sequence ID" value="NZ_SUME01000001.1"/>
</dbReference>
<comment type="caution">
    <text evidence="11">The sequence shown here is derived from an EMBL/GenBank/DDBJ whole genome shotgun (WGS) entry which is preliminary data.</text>
</comment>
<evidence type="ECO:0000256" key="4">
    <source>
        <dbReference type="ARBA" id="ARBA00022692"/>
    </source>
</evidence>